<dbReference type="EMBL" id="JAWWNJ010000029">
    <property type="protein sequence ID" value="KAK7027782.1"/>
    <property type="molecule type" value="Genomic_DNA"/>
</dbReference>
<feature type="region of interest" description="Disordered" evidence="1">
    <location>
        <begin position="257"/>
        <end position="310"/>
    </location>
</feature>
<feature type="region of interest" description="Disordered" evidence="1">
    <location>
        <begin position="101"/>
        <end position="178"/>
    </location>
</feature>
<evidence type="ECO:0000313" key="3">
    <source>
        <dbReference type="Proteomes" id="UP001362999"/>
    </source>
</evidence>
<sequence length="581" mass="61833">MRLQIILLIMHFRAPRFQCGILFILPPTVASPTFPSMRRRGEGRAGVMVLPHLLRTTQSIGGGSADSMASTRSDIMEEILVITAESAFPSTSVGNASLSVADIPSSHDRQARSTPKPTSRSTPNVSTTSSEGGTIRLVGRGGRGSRARLPSTDGFNLHPPSDPAQILTPQSGSLSRSESLRIVGRGGMGSRRRDLPLPLPIMRTAPTSAASPATPTPPSSPISPTSAMKMLYRPIGRGGAGSKSRIQIAQLEQSHYQSPDSTFHDGSGVGAAARSTSAARAWLSRNRKGKGKGKGKEKETHDASTYGMPTLTRTDTINTMASGFQSLKFLPVQRTGRAYQITATQDDILESVELQGSSSTEFVSHSTSNPPSPHLARLGKLLRTLGADGALVGGGGGGVATSKKSSRRSSVSSFFLPFQSISTSGSAVESPPPLDTHSDPSPLSPPQTDSHNSDSRSDTDRDPSITDTSTSDDHSDVASISSRSSSPLTFSNHLANDDSEDYDDEGSSWLCRSPTPTIAWAFGNHFGVESEVDEDTVSSTTCESVGDGEQEKNERDIEWTTGEWNCTDIREVIRSLRELRV</sequence>
<keyword evidence="3" id="KW-1185">Reference proteome</keyword>
<dbReference type="Proteomes" id="UP001362999">
    <property type="component" value="Unassembled WGS sequence"/>
</dbReference>
<evidence type="ECO:0000256" key="1">
    <source>
        <dbReference type="SAM" id="MobiDB-lite"/>
    </source>
</evidence>
<feature type="region of interest" description="Disordered" evidence="1">
    <location>
        <begin position="205"/>
        <end position="224"/>
    </location>
</feature>
<reference evidence="2 3" key="1">
    <citation type="journal article" date="2024" name="J Genomics">
        <title>Draft genome sequencing and assembly of Favolaschia claudopus CIRM-BRFM 2984 isolated from oak limbs.</title>
        <authorList>
            <person name="Navarro D."/>
            <person name="Drula E."/>
            <person name="Chaduli D."/>
            <person name="Cazenave R."/>
            <person name="Ahrendt S."/>
            <person name="Wang J."/>
            <person name="Lipzen A."/>
            <person name="Daum C."/>
            <person name="Barry K."/>
            <person name="Grigoriev I.V."/>
            <person name="Favel A."/>
            <person name="Rosso M.N."/>
            <person name="Martin F."/>
        </authorList>
    </citation>
    <scope>NUCLEOTIDE SEQUENCE [LARGE SCALE GENOMIC DNA]</scope>
    <source>
        <strain evidence="2 3">CIRM-BRFM 2984</strain>
    </source>
</reference>
<feature type="region of interest" description="Disordered" evidence="1">
    <location>
        <begin position="422"/>
        <end position="507"/>
    </location>
</feature>
<name>A0AAW0BPA6_9AGAR</name>
<feature type="compositionally biased region" description="Polar residues" evidence="1">
    <location>
        <begin position="167"/>
        <end position="177"/>
    </location>
</feature>
<evidence type="ECO:0000313" key="2">
    <source>
        <dbReference type="EMBL" id="KAK7027782.1"/>
    </source>
</evidence>
<feature type="compositionally biased region" description="Low complexity" evidence="1">
    <location>
        <begin position="271"/>
        <end position="284"/>
    </location>
</feature>
<accession>A0AAW0BPA6</accession>
<organism evidence="2 3">
    <name type="scientific">Favolaschia claudopus</name>
    <dbReference type="NCBI Taxonomy" id="2862362"/>
    <lineage>
        <taxon>Eukaryota</taxon>
        <taxon>Fungi</taxon>
        <taxon>Dikarya</taxon>
        <taxon>Basidiomycota</taxon>
        <taxon>Agaricomycotina</taxon>
        <taxon>Agaricomycetes</taxon>
        <taxon>Agaricomycetidae</taxon>
        <taxon>Agaricales</taxon>
        <taxon>Marasmiineae</taxon>
        <taxon>Mycenaceae</taxon>
        <taxon>Favolaschia</taxon>
    </lineage>
</organism>
<dbReference type="AlphaFoldDB" id="A0AAW0BPA6"/>
<feature type="compositionally biased region" description="Low complexity" evidence="1">
    <location>
        <begin position="477"/>
        <end position="492"/>
    </location>
</feature>
<comment type="caution">
    <text evidence="2">The sequence shown here is derived from an EMBL/GenBank/DDBJ whole genome shotgun (WGS) entry which is preliminary data.</text>
</comment>
<feature type="region of interest" description="Disordered" evidence="1">
    <location>
        <begin position="534"/>
        <end position="555"/>
    </location>
</feature>
<feature type="compositionally biased region" description="Basic and acidic residues" evidence="1">
    <location>
        <begin position="451"/>
        <end position="464"/>
    </location>
</feature>
<feature type="compositionally biased region" description="Polar residues" evidence="1">
    <location>
        <begin position="112"/>
        <end position="132"/>
    </location>
</feature>
<protein>
    <submittedName>
        <fullName evidence="2">Uncharacterized protein</fullName>
    </submittedName>
</protein>
<proteinExistence type="predicted"/>
<gene>
    <name evidence="2" type="ORF">R3P38DRAFT_2939966</name>
</gene>
<feature type="compositionally biased region" description="Acidic residues" evidence="1">
    <location>
        <begin position="497"/>
        <end position="506"/>
    </location>
</feature>